<dbReference type="EMBL" id="LNKA01000001">
    <property type="protein sequence ID" value="KTC66560.1"/>
    <property type="molecule type" value="Genomic_DNA"/>
</dbReference>
<reference evidence="3 4" key="1">
    <citation type="submission" date="2015-11" db="EMBL/GenBank/DDBJ databases">
        <title>Identification of large and diverse effector repertoires of 38 Legionella species.</title>
        <authorList>
            <person name="Burstein D."/>
            <person name="Amaro F."/>
            <person name="Zusman T."/>
            <person name="Lifshitz Z."/>
            <person name="Cohen O."/>
            <person name="Gilbert J.A."/>
            <person name="Pupko T."/>
            <person name="Shuman H.A."/>
            <person name="Segal G."/>
        </authorList>
    </citation>
    <scope>NUCLEOTIDE SEQUENCE [LARGE SCALE GENOMIC DNA]</scope>
    <source>
        <strain evidence="3 4">1762-AUS-E</strain>
    </source>
</reference>
<evidence type="ECO:0000313" key="4">
    <source>
        <dbReference type="Proteomes" id="UP000054859"/>
    </source>
</evidence>
<proteinExistence type="predicted"/>
<feature type="transmembrane region" description="Helical" evidence="2">
    <location>
        <begin position="80"/>
        <end position="113"/>
    </location>
</feature>
<dbReference type="Proteomes" id="UP000054859">
    <property type="component" value="Unassembled WGS sequence"/>
</dbReference>
<sequence length="335" mass="37119">MANEGTDVSSSPVTPETSSLVIESADAPKEHILDDVLKRRVATAHIKSSLIAVIDSIFDDPSFLTRVSRYWGELPTWERILIGVTFSGSLFVIGAIAHFGLLITLSAFSGFTYFGGNFILEDHYSNLQRAKTRITAAIMPLASMLETVILALDEEITKFSVENQALKTSLKTMGIHCESLSEATQSFKLQMADLTLFKDALETENKQLKLVCSTLQQTVSALSASVITDEAQRRSFNEKLEKFINEKSATFDTLCERICKAEQELAAVKAELTASVERYNQLLTRQENQISRLEDLQTGPKSFRRSASMHDFFQQPQAKSLPPLPTFTATVSSCS</sequence>
<protein>
    <submittedName>
        <fullName evidence="3">Inclusion membrane protein A</fullName>
    </submittedName>
</protein>
<accession>A0A0W0R688</accession>
<comment type="caution">
    <text evidence="3">The sequence shown here is derived from an EMBL/GenBank/DDBJ whole genome shotgun (WGS) entry which is preliminary data.</text>
</comment>
<keyword evidence="1" id="KW-0175">Coiled coil</keyword>
<dbReference type="OrthoDB" id="5653033at2"/>
<feature type="coiled-coil region" evidence="1">
    <location>
        <begin position="269"/>
        <end position="296"/>
    </location>
</feature>
<dbReference type="AlphaFoldDB" id="A0A0W0R688"/>
<evidence type="ECO:0000256" key="2">
    <source>
        <dbReference type="SAM" id="Phobius"/>
    </source>
</evidence>
<dbReference type="PATRIC" id="fig|45056.6.peg.1260"/>
<dbReference type="RefSeq" id="WP_058462226.1">
    <property type="nucleotide sequence ID" value="NZ_CAAAHS010000007.1"/>
</dbReference>
<organism evidence="3 4">
    <name type="scientific">Legionella adelaidensis</name>
    <dbReference type="NCBI Taxonomy" id="45056"/>
    <lineage>
        <taxon>Bacteria</taxon>
        <taxon>Pseudomonadati</taxon>
        <taxon>Pseudomonadota</taxon>
        <taxon>Gammaproteobacteria</taxon>
        <taxon>Legionellales</taxon>
        <taxon>Legionellaceae</taxon>
        <taxon>Legionella</taxon>
    </lineage>
</organism>
<name>A0A0W0R688_9GAMM</name>
<evidence type="ECO:0000256" key="1">
    <source>
        <dbReference type="SAM" id="Coils"/>
    </source>
</evidence>
<keyword evidence="2" id="KW-1133">Transmembrane helix</keyword>
<keyword evidence="2" id="KW-0472">Membrane</keyword>
<keyword evidence="4" id="KW-1185">Reference proteome</keyword>
<evidence type="ECO:0000313" key="3">
    <source>
        <dbReference type="EMBL" id="KTC66560.1"/>
    </source>
</evidence>
<gene>
    <name evidence="3" type="ORF">Lade_1218</name>
</gene>
<keyword evidence="2" id="KW-0812">Transmembrane</keyword>